<dbReference type="OrthoDB" id="43547at2759"/>
<sequence length="154" mass="17068">MPSNRSGASYNPSKSSQKCYRPYYGIIKSVTEGQGSVNGSQTEKLCHSEADNTVLPSNSSDTATQSLSGHRQSQPEGLQQCIAARRVPDPWIYVEKLHAFLPDCEKIPGPSQHLKVIHWMETIDVKEKHDFFNRRMEGKQTSTTQASAKSSPSS</sequence>
<protein>
    <submittedName>
        <fullName evidence="2">Uncharacterized protein</fullName>
    </submittedName>
</protein>
<evidence type="ECO:0000313" key="3">
    <source>
        <dbReference type="Proteomes" id="UP000765509"/>
    </source>
</evidence>
<feature type="region of interest" description="Disordered" evidence="1">
    <location>
        <begin position="135"/>
        <end position="154"/>
    </location>
</feature>
<evidence type="ECO:0000256" key="1">
    <source>
        <dbReference type="SAM" id="MobiDB-lite"/>
    </source>
</evidence>
<feature type="compositionally biased region" description="Polar residues" evidence="1">
    <location>
        <begin position="54"/>
        <end position="76"/>
    </location>
</feature>
<keyword evidence="3" id="KW-1185">Reference proteome</keyword>
<feature type="compositionally biased region" description="Low complexity" evidence="1">
    <location>
        <begin position="139"/>
        <end position="154"/>
    </location>
</feature>
<dbReference type="EMBL" id="AVOT02023649">
    <property type="protein sequence ID" value="MBW0513822.1"/>
    <property type="molecule type" value="Genomic_DNA"/>
</dbReference>
<comment type="caution">
    <text evidence="2">The sequence shown here is derived from an EMBL/GenBank/DDBJ whole genome shotgun (WGS) entry which is preliminary data.</text>
</comment>
<accession>A0A9Q3HRL3</accession>
<name>A0A9Q3HRL3_9BASI</name>
<dbReference type="AlphaFoldDB" id="A0A9Q3HRL3"/>
<dbReference type="Proteomes" id="UP000765509">
    <property type="component" value="Unassembled WGS sequence"/>
</dbReference>
<evidence type="ECO:0000313" key="2">
    <source>
        <dbReference type="EMBL" id="MBW0513822.1"/>
    </source>
</evidence>
<gene>
    <name evidence="2" type="ORF">O181_053537</name>
</gene>
<proteinExistence type="predicted"/>
<reference evidence="2" key="1">
    <citation type="submission" date="2021-03" db="EMBL/GenBank/DDBJ databases">
        <title>Draft genome sequence of rust myrtle Austropuccinia psidii MF-1, a brazilian biotype.</title>
        <authorList>
            <person name="Quecine M.C."/>
            <person name="Pachon D.M.R."/>
            <person name="Bonatelli M.L."/>
            <person name="Correr F.H."/>
            <person name="Franceschini L.M."/>
            <person name="Leite T.F."/>
            <person name="Margarido G.R.A."/>
            <person name="Almeida C.A."/>
            <person name="Ferrarezi J.A."/>
            <person name="Labate C.A."/>
        </authorList>
    </citation>
    <scope>NUCLEOTIDE SEQUENCE</scope>
    <source>
        <strain evidence="2">MF-1</strain>
    </source>
</reference>
<feature type="region of interest" description="Disordered" evidence="1">
    <location>
        <begin position="49"/>
        <end position="76"/>
    </location>
</feature>
<organism evidence="2 3">
    <name type="scientific">Austropuccinia psidii MF-1</name>
    <dbReference type="NCBI Taxonomy" id="1389203"/>
    <lineage>
        <taxon>Eukaryota</taxon>
        <taxon>Fungi</taxon>
        <taxon>Dikarya</taxon>
        <taxon>Basidiomycota</taxon>
        <taxon>Pucciniomycotina</taxon>
        <taxon>Pucciniomycetes</taxon>
        <taxon>Pucciniales</taxon>
        <taxon>Sphaerophragmiaceae</taxon>
        <taxon>Austropuccinia</taxon>
    </lineage>
</organism>